<evidence type="ECO:0000256" key="2">
    <source>
        <dbReference type="ARBA" id="ARBA00022777"/>
    </source>
</evidence>
<dbReference type="SUPFAM" id="SSF53613">
    <property type="entry name" value="Ribokinase-like"/>
    <property type="match status" value="2"/>
</dbReference>
<sequence>MTPANPTTTTEGNQPRTSPAPDDPKEEIMSHPTNPSHPAPQPNETTGSVISLSEIFVTINMGVNAMPHPGGYVLADRNDIGVGGGFAMLKAASRMGAAAEHAGIVGNGVWGSIIREAMTTEGITHTGLDRLDEDSGFRVMLSDGGRRKTMIATFGAEAHGNPDAFDMIRPESHDVVHISGNTLTNRTASAVYAFLRREDEHWHDYPNEALGLGLMGDGVGDSGIGGGSDGGTGTGTDTDTDTDTGATGRRRYQMVFNPTGALMQHVNESLLETLVLDRPIWSCNKQEARIIAHRLGAPITEPEPITVNGNTDAAMPELCAMVGEILKAPLVVRTGAAGAWVWEPERAESGPVHVPGHAVKAVHMQSAGSCHTGALCAMLARGVPLVDAVRVANAASALAVERAGGNLGGEPECPSYEEALSLANRELR</sequence>
<dbReference type="PANTHER" id="PTHR10584">
    <property type="entry name" value="SUGAR KINASE"/>
    <property type="match status" value="1"/>
</dbReference>
<dbReference type="GO" id="GO:0005829">
    <property type="term" value="C:cytosol"/>
    <property type="evidence" value="ECO:0007669"/>
    <property type="project" value="TreeGrafter"/>
</dbReference>
<feature type="region of interest" description="Disordered" evidence="3">
    <location>
        <begin position="221"/>
        <end position="246"/>
    </location>
</feature>
<evidence type="ECO:0000259" key="4">
    <source>
        <dbReference type="Pfam" id="PF00294"/>
    </source>
</evidence>
<dbReference type="EMBL" id="QFFN01000008">
    <property type="protein sequence ID" value="PWG60060.1"/>
    <property type="molecule type" value="Genomic_DNA"/>
</dbReference>
<feature type="compositionally biased region" description="Polar residues" evidence="3">
    <location>
        <begin position="1"/>
        <end position="17"/>
    </location>
</feature>
<keyword evidence="6" id="KW-1185">Reference proteome</keyword>
<dbReference type="Gene3D" id="3.40.1190.20">
    <property type="match status" value="2"/>
</dbReference>
<protein>
    <submittedName>
        <fullName evidence="5">Sugar kinase</fullName>
    </submittedName>
</protein>
<feature type="compositionally biased region" description="Gly residues" evidence="3">
    <location>
        <begin position="221"/>
        <end position="234"/>
    </location>
</feature>
<evidence type="ECO:0000313" key="6">
    <source>
        <dbReference type="Proteomes" id="UP000245753"/>
    </source>
</evidence>
<dbReference type="GO" id="GO:0016301">
    <property type="term" value="F:kinase activity"/>
    <property type="evidence" value="ECO:0007669"/>
    <property type="project" value="UniProtKB-KW"/>
</dbReference>
<proteinExistence type="predicted"/>
<gene>
    <name evidence="5" type="ORF">DF200_04680</name>
</gene>
<organism evidence="5 6">
    <name type="scientific">Bifidobacterium catulorum</name>
    <dbReference type="NCBI Taxonomy" id="1630173"/>
    <lineage>
        <taxon>Bacteria</taxon>
        <taxon>Bacillati</taxon>
        <taxon>Actinomycetota</taxon>
        <taxon>Actinomycetes</taxon>
        <taxon>Bifidobacteriales</taxon>
        <taxon>Bifidobacteriaceae</taxon>
        <taxon>Bifidobacterium</taxon>
    </lineage>
</organism>
<dbReference type="Pfam" id="PF00294">
    <property type="entry name" value="PfkB"/>
    <property type="match status" value="1"/>
</dbReference>
<evidence type="ECO:0000256" key="1">
    <source>
        <dbReference type="ARBA" id="ARBA00022679"/>
    </source>
</evidence>
<dbReference type="InterPro" id="IPR011611">
    <property type="entry name" value="PfkB_dom"/>
</dbReference>
<dbReference type="InterPro" id="IPR029056">
    <property type="entry name" value="Ribokinase-like"/>
</dbReference>
<feature type="region of interest" description="Disordered" evidence="3">
    <location>
        <begin position="1"/>
        <end position="46"/>
    </location>
</feature>
<comment type="caution">
    <text evidence="5">The sequence shown here is derived from an EMBL/GenBank/DDBJ whole genome shotgun (WGS) entry which is preliminary data.</text>
</comment>
<reference evidence="5 6" key="1">
    <citation type="journal article" date="2018" name="Int. J. Syst. Evol. Microbiol.">
        <title>Bifidobacterium catulorum sp. nov., a novel taxon from the faeces of the baby common marmoset (Callithrix jacchus).</title>
        <authorList>
            <person name="Modesto M."/>
            <person name="Michelini S."/>
            <person name="Oki K."/>
            <person name="Biavati B."/>
            <person name="Watanabe K."/>
            <person name="Mattarelli P."/>
        </authorList>
    </citation>
    <scope>NUCLEOTIDE SEQUENCE [LARGE SCALE GENOMIC DNA]</scope>
    <source>
        <strain evidence="5 6">MRM 8.19</strain>
    </source>
</reference>
<evidence type="ECO:0000313" key="5">
    <source>
        <dbReference type="EMBL" id="PWG60060.1"/>
    </source>
</evidence>
<keyword evidence="2 5" id="KW-0418">Kinase</keyword>
<accession>A0A2U2MT92</accession>
<evidence type="ECO:0000256" key="3">
    <source>
        <dbReference type="SAM" id="MobiDB-lite"/>
    </source>
</evidence>
<dbReference type="AlphaFoldDB" id="A0A2U2MT92"/>
<feature type="domain" description="Carbohydrate kinase PfkB" evidence="4">
    <location>
        <begin position="284"/>
        <end position="407"/>
    </location>
</feature>
<dbReference type="Proteomes" id="UP000245753">
    <property type="component" value="Unassembled WGS sequence"/>
</dbReference>
<dbReference type="PANTHER" id="PTHR10584:SF166">
    <property type="entry name" value="RIBOKINASE"/>
    <property type="match status" value="1"/>
</dbReference>
<name>A0A2U2MT92_9BIFI</name>
<keyword evidence="1" id="KW-0808">Transferase</keyword>